<dbReference type="PROSITE" id="PS51186">
    <property type="entry name" value="GNAT"/>
    <property type="match status" value="1"/>
</dbReference>
<name>A0A5R8Z5L3_9ACTN</name>
<dbReference type="Pfam" id="PF08445">
    <property type="entry name" value="FR47"/>
    <property type="match status" value="1"/>
</dbReference>
<feature type="domain" description="N-acetyltransferase" evidence="2">
    <location>
        <begin position="134"/>
        <end position="268"/>
    </location>
</feature>
<dbReference type="GO" id="GO:0016747">
    <property type="term" value="F:acyltransferase activity, transferring groups other than amino-acyl groups"/>
    <property type="evidence" value="ECO:0007669"/>
    <property type="project" value="InterPro"/>
</dbReference>
<dbReference type="EMBL" id="VANP01000004">
    <property type="protein sequence ID" value="TLP61000.1"/>
    <property type="molecule type" value="Genomic_DNA"/>
</dbReference>
<protein>
    <submittedName>
        <fullName evidence="3">GNAT family N-acetyltransferase</fullName>
    </submittedName>
</protein>
<evidence type="ECO:0000313" key="4">
    <source>
        <dbReference type="Proteomes" id="UP000309033"/>
    </source>
</evidence>
<proteinExistence type="predicted"/>
<dbReference type="InterPro" id="IPR016181">
    <property type="entry name" value="Acyl_CoA_acyltransferase"/>
</dbReference>
<comment type="caution">
    <text evidence="3">The sequence shown here is derived from an EMBL/GenBank/DDBJ whole genome shotgun (WGS) entry which is preliminary data.</text>
</comment>
<dbReference type="InterPro" id="IPR013653">
    <property type="entry name" value="GCN5-like_dom"/>
</dbReference>
<keyword evidence="4" id="KW-1185">Reference proteome</keyword>
<dbReference type="OrthoDB" id="3700890at2"/>
<accession>A0A5R8Z5L3</accession>
<dbReference type="AlphaFoldDB" id="A0A5R8Z5L3"/>
<dbReference type="InterPro" id="IPR000182">
    <property type="entry name" value="GNAT_dom"/>
</dbReference>
<dbReference type="Proteomes" id="UP000309033">
    <property type="component" value="Unassembled WGS sequence"/>
</dbReference>
<dbReference type="Gene3D" id="3.40.630.30">
    <property type="match status" value="1"/>
</dbReference>
<evidence type="ECO:0000259" key="2">
    <source>
        <dbReference type="PROSITE" id="PS51186"/>
    </source>
</evidence>
<organism evidence="3 4">
    <name type="scientific">Microbispora triticiradicis</name>
    <dbReference type="NCBI Taxonomy" id="2200763"/>
    <lineage>
        <taxon>Bacteria</taxon>
        <taxon>Bacillati</taxon>
        <taxon>Actinomycetota</taxon>
        <taxon>Actinomycetes</taxon>
        <taxon>Streptosporangiales</taxon>
        <taxon>Streptosporangiaceae</taxon>
        <taxon>Microbispora</taxon>
    </lineage>
</organism>
<gene>
    <name evidence="3" type="ORF">FED44_11715</name>
</gene>
<reference evidence="3" key="1">
    <citation type="submission" date="2019-05" db="EMBL/GenBank/DDBJ databases">
        <title>Isolation, diversity and antifungal activity of Actinobacteria from wheat.</title>
        <authorList>
            <person name="Yu B."/>
        </authorList>
    </citation>
    <scope>NUCLEOTIDE SEQUENCE [LARGE SCALE GENOMIC DNA]</scope>
    <source>
        <strain evidence="3">NEAU-HEGS1-5</strain>
    </source>
</reference>
<sequence length="268" mass="27457">MSPLVSEAEVAAASGDDDLVVWAAQGMRPGVRAWAYGEAVAVASPAAARRDRLAVTGEPAQVVPLLRHALAEAGPSFRPLGEAALMEEVVRAAPELEPVGHFTWMVTEKLAPPRAGAPGLADRAPEGAPDGSSAGARPVTAEAAWLEPAEEREVAALLAAAHPRSYAVPGLPGVRRWAGIRDGARALLAVAADAWSAPSVGLLAGVATAVPARGHGLGERVCRFTASALLDAHGRVALMVDDWNAPAIAVSDRLGFTRRGLGVAAVRG</sequence>
<dbReference type="SUPFAM" id="SSF55729">
    <property type="entry name" value="Acyl-CoA N-acyltransferases (Nat)"/>
    <property type="match status" value="1"/>
</dbReference>
<feature type="region of interest" description="Disordered" evidence="1">
    <location>
        <begin position="114"/>
        <end position="136"/>
    </location>
</feature>
<evidence type="ECO:0000313" key="3">
    <source>
        <dbReference type="EMBL" id="TLP61000.1"/>
    </source>
</evidence>
<evidence type="ECO:0000256" key="1">
    <source>
        <dbReference type="SAM" id="MobiDB-lite"/>
    </source>
</evidence>